<dbReference type="Gene3D" id="1.10.260.40">
    <property type="entry name" value="lambda repressor-like DNA-binding domains"/>
    <property type="match status" value="1"/>
</dbReference>
<evidence type="ECO:0000313" key="5">
    <source>
        <dbReference type="Proteomes" id="UP000310334"/>
    </source>
</evidence>
<dbReference type="SUPFAM" id="SSF51182">
    <property type="entry name" value="RmlC-like cupins"/>
    <property type="match status" value="1"/>
</dbReference>
<dbReference type="Proteomes" id="UP000310334">
    <property type="component" value="Unassembled WGS sequence"/>
</dbReference>
<dbReference type="GO" id="GO:0005829">
    <property type="term" value="C:cytosol"/>
    <property type="evidence" value="ECO:0007669"/>
    <property type="project" value="TreeGrafter"/>
</dbReference>
<protein>
    <submittedName>
        <fullName evidence="4">Helix-turn-helix transcriptional regulator</fullName>
    </submittedName>
</protein>
<dbReference type="SUPFAM" id="SSF47413">
    <property type="entry name" value="lambda repressor-like DNA-binding domains"/>
    <property type="match status" value="1"/>
</dbReference>
<keyword evidence="5" id="KW-1185">Reference proteome</keyword>
<dbReference type="PANTHER" id="PTHR46797">
    <property type="entry name" value="HTH-TYPE TRANSCRIPTIONAL REGULATOR"/>
    <property type="match status" value="1"/>
</dbReference>
<dbReference type="GO" id="GO:0003677">
    <property type="term" value="F:DNA binding"/>
    <property type="evidence" value="ECO:0007669"/>
    <property type="project" value="UniProtKB-KW"/>
</dbReference>
<dbReference type="SMART" id="SM00530">
    <property type="entry name" value="HTH_XRE"/>
    <property type="match status" value="1"/>
</dbReference>
<comment type="caution">
    <text evidence="4">The sequence shown here is derived from an EMBL/GenBank/DDBJ whole genome shotgun (WGS) entry which is preliminary data.</text>
</comment>
<dbReference type="InterPro" id="IPR050807">
    <property type="entry name" value="TransReg_Diox_bact_type"/>
</dbReference>
<dbReference type="Pfam" id="PF01381">
    <property type="entry name" value="HTH_3"/>
    <property type="match status" value="1"/>
</dbReference>
<keyword evidence="1" id="KW-0805">Transcription regulation</keyword>
<gene>
    <name evidence="4" type="ORF">E6W99_20635</name>
</gene>
<accession>A0A4S4BPG4</accession>
<evidence type="ECO:0000256" key="1">
    <source>
        <dbReference type="ARBA" id="ARBA00023015"/>
    </source>
</evidence>
<name>A0A4S4BPG4_9BACI</name>
<dbReference type="InterPro" id="IPR001387">
    <property type="entry name" value="Cro/C1-type_HTH"/>
</dbReference>
<dbReference type="EMBL" id="SSNT01000018">
    <property type="protein sequence ID" value="THF76803.1"/>
    <property type="molecule type" value="Genomic_DNA"/>
</dbReference>
<evidence type="ECO:0000313" key="4">
    <source>
        <dbReference type="EMBL" id="THF76803.1"/>
    </source>
</evidence>
<dbReference type="GO" id="GO:0003700">
    <property type="term" value="F:DNA-binding transcription factor activity"/>
    <property type="evidence" value="ECO:0007669"/>
    <property type="project" value="TreeGrafter"/>
</dbReference>
<dbReference type="AlphaFoldDB" id="A0A4S4BPG4"/>
<dbReference type="InterPro" id="IPR011051">
    <property type="entry name" value="RmlC_Cupin_sf"/>
</dbReference>
<dbReference type="CDD" id="cd00093">
    <property type="entry name" value="HTH_XRE"/>
    <property type="match status" value="1"/>
</dbReference>
<reference evidence="4 5" key="1">
    <citation type="submission" date="2019-04" db="EMBL/GenBank/DDBJ databases">
        <title>Bacillus sediminilitoris sp. nov., isolated from a tidal flat sediment on the East China Sea.</title>
        <authorList>
            <person name="Wei Y."/>
            <person name="Mao H."/>
            <person name="Fang J."/>
        </authorList>
    </citation>
    <scope>NUCLEOTIDE SEQUENCE [LARGE SCALE GENOMIC DNA]</scope>
    <source>
        <strain evidence="4 5">DSL-17</strain>
    </source>
</reference>
<dbReference type="PANTHER" id="PTHR46797:SF23">
    <property type="entry name" value="HTH-TYPE TRANSCRIPTIONAL REGULATOR SUTR"/>
    <property type="match status" value="1"/>
</dbReference>
<sequence>MDKNFLSTQIGQRLRFYRQQRQLSLEDLAELTGVSKPMLGQIERGSSNPTVAILWKIAAGLQIPFASFLIGDPSIKILRKEEQPFLKEDNNLFETYNTFASPGIPLEIYRIRMLPGCKHISSPTGLGVLKSITVHSGELTIEIGEDNGNTLKKGDAISFSSDVCQVYLNLKEDICEFQMSIYYSSPHIQSGAGIINK</sequence>
<dbReference type="Gene3D" id="2.60.120.10">
    <property type="entry name" value="Jelly Rolls"/>
    <property type="match status" value="1"/>
</dbReference>
<evidence type="ECO:0000256" key="2">
    <source>
        <dbReference type="ARBA" id="ARBA00023125"/>
    </source>
</evidence>
<organism evidence="4 5">
    <name type="scientific">Metabacillus sediminilitoris</name>
    <dbReference type="NCBI Taxonomy" id="2567941"/>
    <lineage>
        <taxon>Bacteria</taxon>
        <taxon>Bacillati</taxon>
        <taxon>Bacillota</taxon>
        <taxon>Bacilli</taxon>
        <taxon>Bacillales</taxon>
        <taxon>Bacillaceae</taxon>
        <taxon>Metabacillus</taxon>
    </lineage>
</organism>
<dbReference type="OrthoDB" id="9781521at2"/>
<evidence type="ECO:0000256" key="3">
    <source>
        <dbReference type="ARBA" id="ARBA00023163"/>
    </source>
</evidence>
<dbReference type="InterPro" id="IPR010982">
    <property type="entry name" value="Lambda_DNA-bd_dom_sf"/>
</dbReference>
<keyword evidence="3" id="KW-0804">Transcription</keyword>
<dbReference type="RefSeq" id="WP_136357354.1">
    <property type="nucleotide sequence ID" value="NZ_CP046266.1"/>
</dbReference>
<dbReference type="CDD" id="cd02209">
    <property type="entry name" value="cupin_XRE_C"/>
    <property type="match status" value="1"/>
</dbReference>
<keyword evidence="2" id="KW-0238">DNA-binding</keyword>
<proteinExistence type="predicted"/>
<dbReference type="PROSITE" id="PS50943">
    <property type="entry name" value="HTH_CROC1"/>
    <property type="match status" value="1"/>
</dbReference>
<dbReference type="InterPro" id="IPR014710">
    <property type="entry name" value="RmlC-like_jellyroll"/>
</dbReference>